<evidence type="ECO:0000313" key="2">
    <source>
        <dbReference type="EMBL" id="GGC77015.1"/>
    </source>
</evidence>
<feature type="coiled-coil region" evidence="1">
    <location>
        <begin position="8"/>
        <end position="65"/>
    </location>
</feature>
<name>A0A916XKC4_9HYPH</name>
<evidence type="ECO:0000313" key="3">
    <source>
        <dbReference type="Proteomes" id="UP000637002"/>
    </source>
</evidence>
<protein>
    <submittedName>
        <fullName evidence="2">Uncharacterized protein</fullName>
    </submittedName>
</protein>
<dbReference type="EMBL" id="BMGG01000007">
    <property type="protein sequence ID" value="GGC77015.1"/>
    <property type="molecule type" value="Genomic_DNA"/>
</dbReference>
<dbReference type="RefSeq" id="WP_188610860.1">
    <property type="nucleotide sequence ID" value="NZ_BMGG01000007.1"/>
</dbReference>
<keyword evidence="3" id="KW-1185">Reference proteome</keyword>
<sequence>MPNSSLTIEELDQRIRVVRENLRALIEQAAAFSGAADEDLMSRRIADQEEQLEALTRQRDELDGSKT</sequence>
<dbReference type="AlphaFoldDB" id="A0A916XKC4"/>
<keyword evidence="1" id="KW-0175">Coiled coil</keyword>
<comment type="caution">
    <text evidence="2">The sequence shown here is derived from an EMBL/GenBank/DDBJ whole genome shotgun (WGS) entry which is preliminary data.</text>
</comment>
<proteinExistence type="predicted"/>
<gene>
    <name evidence="2" type="ORF">GCM10010994_39140</name>
</gene>
<dbReference type="Proteomes" id="UP000637002">
    <property type="component" value="Unassembled WGS sequence"/>
</dbReference>
<reference evidence="2" key="2">
    <citation type="submission" date="2020-09" db="EMBL/GenBank/DDBJ databases">
        <authorList>
            <person name="Sun Q."/>
            <person name="Zhou Y."/>
        </authorList>
    </citation>
    <scope>NUCLEOTIDE SEQUENCE</scope>
    <source>
        <strain evidence="2">CGMCC 1.12919</strain>
    </source>
</reference>
<organism evidence="2 3">
    <name type="scientific">Chelatococcus reniformis</name>
    <dbReference type="NCBI Taxonomy" id="1494448"/>
    <lineage>
        <taxon>Bacteria</taxon>
        <taxon>Pseudomonadati</taxon>
        <taxon>Pseudomonadota</taxon>
        <taxon>Alphaproteobacteria</taxon>
        <taxon>Hyphomicrobiales</taxon>
        <taxon>Chelatococcaceae</taxon>
        <taxon>Chelatococcus</taxon>
    </lineage>
</organism>
<accession>A0A916XKC4</accession>
<reference evidence="2" key="1">
    <citation type="journal article" date="2014" name="Int. J. Syst. Evol. Microbiol.">
        <title>Complete genome sequence of Corynebacterium casei LMG S-19264T (=DSM 44701T), isolated from a smear-ripened cheese.</title>
        <authorList>
            <consortium name="US DOE Joint Genome Institute (JGI-PGF)"/>
            <person name="Walter F."/>
            <person name="Albersmeier A."/>
            <person name="Kalinowski J."/>
            <person name="Ruckert C."/>
        </authorList>
    </citation>
    <scope>NUCLEOTIDE SEQUENCE</scope>
    <source>
        <strain evidence="2">CGMCC 1.12919</strain>
    </source>
</reference>
<evidence type="ECO:0000256" key="1">
    <source>
        <dbReference type="SAM" id="Coils"/>
    </source>
</evidence>